<dbReference type="Proteomes" id="UP000695562">
    <property type="component" value="Unassembled WGS sequence"/>
</dbReference>
<reference evidence="1" key="1">
    <citation type="submission" date="2020-01" db="EMBL/GenBank/DDBJ databases">
        <title>Development of genomics and gene disruption for Polysphondylium violaceum indicates a role for the polyketide synthase stlB in stalk morphogenesis.</title>
        <authorList>
            <person name="Narita B."/>
            <person name="Kawabe Y."/>
            <person name="Kin K."/>
            <person name="Saito T."/>
            <person name="Gibbs R."/>
            <person name="Kuspa A."/>
            <person name="Muzny D."/>
            <person name="Queller D."/>
            <person name="Richards S."/>
            <person name="Strassman J."/>
            <person name="Sucgang R."/>
            <person name="Worley K."/>
            <person name="Schaap P."/>
        </authorList>
    </citation>
    <scope>NUCLEOTIDE SEQUENCE</scope>
    <source>
        <strain evidence="1">QSvi11</strain>
    </source>
</reference>
<dbReference type="EMBL" id="AJWJ01001142">
    <property type="protein sequence ID" value="KAF2068192.1"/>
    <property type="molecule type" value="Genomic_DNA"/>
</dbReference>
<name>A0A8J4UZR1_9MYCE</name>
<keyword evidence="2" id="KW-1185">Reference proteome</keyword>
<protein>
    <submittedName>
        <fullName evidence="1">Uncharacterized protein</fullName>
    </submittedName>
</protein>
<proteinExistence type="predicted"/>
<organism evidence="1 2">
    <name type="scientific">Polysphondylium violaceum</name>
    <dbReference type="NCBI Taxonomy" id="133409"/>
    <lineage>
        <taxon>Eukaryota</taxon>
        <taxon>Amoebozoa</taxon>
        <taxon>Evosea</taxon>
        <taxon>Eumycetozoa</taxon>
        <taxon>Dictyostelia</taxon>
        <taxon>Dictyosteliales</taxon>
        <taxon>Dictyosteliaceae</taxon>
        <taxon>Polysphondylium</taxon>
    </lineage>
</organism>
<comment type="caution">
    <text evidence="1">The sequence shown here is derived from an EMBL/GenBank/DDBJ whole genome shotgun (WGS) entry which is preliminary data.</text>
</comment>
<accession>A0A8J4UZR1</accession>
<evidence type="ECO:0000313" key="1">
    <source>
        <dbReference type="EMBL" id="KAF2068192.1"/>
    </source>
</evidence>
<gene>
    <name evidence="1" type="ORF">CYY_010483</name>
</gene>
<evidence type="ECO:0000313" key="2">
    <source>
        <dbReference type="Proteomes" id="UP000695562"/>
    </source>
</evidence>
<sequence>MRARQTILKTYCLSKFTYKGYFYQLSDSQIQEIERLCKWFLHASPTSKLSAGRVVATIAKERAVFPFNRGGRPMGSRHQNKVPESMAVQQVPIPSGGYVQTWPRH</sequence>
<dbReference type="AlphaFoldDB" id="A0A8J4UZR1"/>